<dbReference type="RefSeq" id="WP_046821927.1">
    <property type="nucleotide sequence ID" value="NZ_JBCLWQ010000002.1"/>
</dbReference>
<comment type="caution">
    <text evidence="1">The sequence shown here is derived from an EMBL/GenBank/DDBJ whole genome shotgun (WGS) entry which is preliminary data.</text>
</comment>
<accession>A0A0M3DJL9</accession>
<reference evidence="1 2" key="1">
    <citation type="submission" date="2015-04" db="EMBL/GenBank/DDBJ databases">
        <title>Microcin producing Clostridium sp. JC272T.</title>
        <authorList>
            <person name="Jyothsna T."/>
            <person name="Sasikala C."/>
            <person name="Ramana C."/>
        </authorList>
    </citation>
    <scope>NUCLEOTIDE SEQUENCE [LARGE SCALE GENOMIC DNA]</scope>
    <source>
        <strain evidence="1 2">JC272</strain>
    </source>
</reference>
<proteinExistence type="predicted"/>
<organism evidence="1 2">
    <name type="scientific">Paraclostridium benzoelyticum</name>
    <dbReference type="NCBI Taxonomy" id="1629550"/>
    <lineage>
        <taxon>Bacteria</taxon>
        <taxon>Bacillati</taxon>
        <taxon>Bacillota</taxon>
        <taxon>Clostridia</taxon>
        <taxon>Peptostreptococcales</taxon>
        <taxon>Peptostreptococcaceae</taxon>
        <taxon>Paraclostridium</taxon>
    </lineage>
</organism>
<evidence type="ECO:0008006" key="3">
    <source>
        <dbReference type="Google" id="ProtNLM"/>
    </source>
</evidence>
<dbReference type="AlphaFoldDB" id="A0A0M3DJL9"/>
<name>A0A0M3DJL9_9FIRM</name>
<dbReference type="Proteomes" id="UP000034407">
    <property type="component" value="Unassembled WGS sequence"/>
</dbReference>
<dbReference type="CDD" id="cd00761">
    <property type="entry name" value="Glyco_tranf_GTA_type"/>
    <property type="match status" value="1"/>
</dbReference>
<dbReference type="EMBL" id="LBBT01000052">
    <property type="protein sequence ID" value="KKY02538.1"/>
    <property type="molecule type" value="Genomic_DNA"/>
</dbReference>
<dbReference type="PATRIC" id="fig|1629550.3.peg.3238"/>
<evidence type="ECO:0000313" key="2">
    <source>
        <dbReference type="Proteomes" id="UP000034407"/>
    </source>
</evidence>
<keyword evidence="2" id="KW-1185">Reference proteome</keyword>
<dbReference type="OrthoDB" id="9771846at2"/>
<gene>
    <name evidence="1" type="ORF">VN21_02685</name>
</gene>
<protein>
    <recommendedName>
        <fullName evidence="3">Rhamnosyltransferase</fullName>
    </recommendedName>
</protein>
<evidence type="ECO:0000313" key="1">
    <source>
        <dbReference type="EMBL" id="KKY02538.1"/>
    </source>
</evidence>
<sequence>MLNEKIMIIDIPFNILDHPFWCGFKILYSTISQKAQTKEWIDPRIDVFMDYTAKSLINQTNQNFKCILRHTPGTKDIIADSLSRYPKLPGNIIFTDDGDNLIKEIISPYKYVFHIRIDSDNMFSPDYIDQLYKIENYKNLQCILSQTGYMYDANRDILANMDHPSPSFYAFIYTVENFLLGLRYPVKDDHWGAISYVHEVVPTPSYMIIIHKLNVSNDFQVILEYPFIKTWLASEEEKEKALKFFKLK</sequence>